<evidence type="ECO:0000313" key="2">
    <source>
        <dbReference type="Proteomes" id="UP000184300"/>
    </source>
</evidence>
<dbReference type="OrthoDB" id="5386595at2759"/>
<accession>A0A1L9VP94</accession>
<dbReference type="EMBL" id="KV878894">
    <property type="protein sequence ID" value="OJJ85748.1"/>
    <property type="molecule type" value="Genomic_DNA"/>
</dbReference>
<dbReference type="GeneID" id="34464493"/>
<keyword evidence="2" id="KW-1185">Reference proteome</keyword>
<reference evidence="2" key="1">
    <citation type="journal article" date="2017" name="Genome Biol.">
        <title>Comparative genomics reveals high biological diversity and specific adaptations in the industrially and medically important fungal genus Aspergillus.</title>
        <authorList>
            <person name="de Vries R.P."/>
            <person name="Riley R."/>
            <person name="Wiebenga A."/>
            <person name="Aguilar-Osorio G."/>
            <person name="Amillis S."/>
            <person name="Uchima C.A."/>
            <person name="Anderluh G."/>
            <person name="Asadollahi M."/>
            <person name="Askin M."/>
            <person name="Barry K."/>
            <person name="Battaglia E."/>
            <person name="Bayram O."/>
            <person name="Benocci T."/>
            <person name="Braus-Stromeyer S.A."/>
            <person name="Caldana C."/>
            <person name="Canovas D."/>
            <person name="Cerqueira G.C."/>
            <person name="Chen F."/>
            <person name="Chen W."/>
            <person name="Choi C."/>
            <person name="Clum A."/>
            <person name="Dos Santos R.A."/>
            <person name="Damasio A.R."/>
            <person name="Diallinas G."/>
            <person name="Emri T."/>
            <person name="Fekete E."/>
            <person name="Flipphi M."/>
            <person name="Freyberg S."/>
            <person name="Gallo A."/>
            <person name="Gournas C."/>
            <person name="Habgood R."/>
            <person name="Hainaut M."/>
            <person name="Harispe M.L."/>
            <person name="Henrissat B."/>
            <person name="Hilden K.S."/>
            <person name="Hope R."/>
            <person name="Hossain A."/>
            <person name="Karabika E."/>
            <person name="Karaffa L."/>
            <person name="Karanyi Z."/>
            <person name="Krasevec N."/>
            <person name="Kuo A."/>
            <person name="Kusch H."/>
            <person name="LaButti K."/>
            <person name="Lagendijk E.L."/>
            <person name="Lapidus A."/>
            <person name="Levasseur A."/>
            <person name="Lindquist E."/>
            <person name="Lipzen A."/>
            <person name="Logrieco A.F."/>
            <person name="MacCabe A."/>
            <person name="Maekelae M.R."/>
            <person name="Malavazi I."/>
            <person name="Melin P."/>
            <person name="Meyer V."/>
            <person name="Mielnichuk N."/>
            <person name="Miskei M."/>
            <person name="Molnar A.P."/>
            <person name="Mule G."/>
            <person name="Ngan C.Y."/>
            <person name="Orejas M."/>
            <person name="Orosz E."/>
            <person name="Ouedraogo J.P."/>
            <person name="Overkamp K.M."/>
            <person name="Park H.-S."/>
            <person name="Perrone G."/>
            <person name="Piumi F."/>
            <person name="Punt P.J."/>
            <person name="Ram A.F."/>
            <person name="Ramon A."/>
            <person name="Rauscher S."/>
            <person name="Record E."/>
            <person name="Riano-Pachon D.M."/>
            <person name="Robert V."/>
            <person name="Roehrig J."/>
            <person name="Ruller R."/>
            <person name="Salamov A."/>
            <person name="Salih N.S."/>
            <person name="Samson R.A."/>
            <person name="Sandor E."/>
            <person name="Sanguinetti M."/>
            <person name="Schuetze T."/>
            <person name="Sepcic K."/>
            <person name="Shelest E."/>
            <person name="Sherlock G."/>
            <person name="Sophianopoulou V."/>
            <person name="Squina F.M."/>
            <person name="Sun H."/>
            <person name="Susca A."/>
            <person name="Todd R.B."/>
            <person name="Tsang A."/>
            <person name="Unkles S.E."/>
            <person name="van de Wiele N."/>
            <person name="van Rossen-Uffink D."/>
            <person name="Oliveira J.V."/>
            <person name="Vesth T.C."/>
            <person name="Visser J."/>
            <person name="Yu J.-H."/>
            <person name="Zhou M."/>
            <person name="Andersen M.R."/>
            <person name="Archer D.B."/>
            <person name="Baker S.E."/>
            <person name="Benoit I."/>
            <person name="Brakhage A.A."/>
            <person name="Braus G.H."/>
            <person name="Fischer R."/>
            <person name="Frisvad J.C."/>
            <person name="Goldman G.H."/>
            <person name="Houbraken J."/>
            <person name="Oakley B."/>
            <person name="Pocsi I."/>
            <person name="Scazzocchio C."/>
            <person name="Seiboth B."/>
            <person name="vanKuyk P.A."/>
            <person name="Wortman J."/>
            <person name="Dyer P.S."/>
            <person name="Grigoriev I.V."/>
        </authorList>
    </citation>
    <scope>NUCLEOTIDE SEQUENCE [LARGE SCALE GENOMIC DNA]</scope>
    <source>
        <strain evidence="2">CBS 516.65</strain>
    </source>
</reference>
<sequence>MDPFKGLQKQSTENLPNLYHQKDLAERKIRHARKKLIAYHDEKKPEIYLAYPRHFPIQAIQRARELEKQYNREATKLGGFWVNASSLESKIQRYIEIVTQISLSEYHGDLVEWQRTAEGRKLTEQVLAQGYRAGTFLDKWLFIGTRWP</sequence>
<evidence type="ECO:0000313" key="1">
    <source>
        <dbReference type="EMBL" id="OJJ85748.1"/>
    </source>
</evidence>
<dbReference type="VEuPathDB" id="FungiDB:ASPGLDRAFT_57093"/>
<organism evidence="1 2">
    <name type="scientific">Aspergillus glaucus CBS 516.65</name>
    <dbReference type="NCBI Taxonomy" id="1160497"/>
    <lineage>
        <taxon>Eukaryota</taxon>
        <taxon>Fungi</taxon>
        <taxon>Dikarya</taxon>
        <taxon>Ascomycota</taxon>
        <taxon>Pezizomycotina</taxon>
        <taxon>Eurotiomycetes</taxon>
        <taxon>Eurotiomycetidae</taxon>
        <taxon>Eurotiales</taxon>
        <taxon>Aspergillaceae</taxon>
        <taxon>Aspergillus</taxon>
        <taxon>Aspergillus subgen. Aspergillus</taxon>
    </lineage>
</organism>
<name>A0A1L9VP94_ASPGL</name>
<dbReference type="AlphaFoldDB" id="A0A1L9VP94"/>
<dbReference type="Proteomes" id="UP000184300">
    <property type="component" value="Unassembled WGS sequence"/>
</dbReference>
<proteinExistence type="predicted"/>
<dbReference type="RefSeq" id="XP_022402446.1">
    <property type="nucleotide sequence ID" value="XM_022548232.1"/>
</dbReference>
<protein>
    <submittedName>
        <fullName evidence="1">Uncharacterized protein</fullName>
    </submittedName>
</protein>
<gene>
    <name evidence="1" type="ORF">ASPGLDRAFT_57093</name>
</gene>